<feature type="compositionally biased region" description="Acidic residues" evidence="9">
    <location>
        <begin position="346"/>
        <end position="356"/>
    </location>
</feature>
<dbReference type="InterPro" id="IPR003593">
    <property type="entry name" value="AAA+_ATPase"/>
</dbReference>
<dbReference type="Gene3D" id="3.40.50.300">
    <property type="entry name" value="P-loop containing nucleotide triphosphate hydrolases"/>
    <property type="match status" value="1"/>
</dbReference>
<keyword evidence="4" id="KW-0547">Nucleotide-binding</keyword>
<dbReference type="Gene3D" id="1.20.1560.10">
    <property type="entry name" value="ABC transporter type 1, transmembrane domain"/>
    <property type="match status" value="1"/>
</dbReference>
<feature type="chain" id="PRO_5025526869" evidence="10">
    <location>
        <begin position="25"/>
        <end position="356"/>
    </location>
</feature>
<comment type="subcellular location">
    <subcellularLocation>
        <location evidence="1">Membrane</location>
        <topology evidence="1">Multi-pass membrane protein</topology>
    </subcellularLocation>
</comment>
<dbReference type="InterPro" id="IPR017871">
    <property type="entry name" value="ABC_transporter-like_CS"/>
</dbReference>
<feature type="compositionally biased region" description="Polar residues" evidence="9">
    <location>
        <begin position="332"/>
        <end position="345"/>
    </location>
</feature>
<dbReference type="GO" id="GO:0016887">
    <property type="term" value="F:ATP hydrolysis activity"/>
    <property type="evidence" value="ECO:0007669"/>
    <property type="project" value="InterPro"/>
</dbReference>
<evidence type="ECO:0000256" key="10">
    <source>
        <dbReference type="SAM" id="SignalP"/>
    </source>
</evidence>
<dbReference type="SUPFAM" id="SSF52540">
    <property type="entry name" value="P-loop containing nucleoside triphosphate hydrolases"/>
    <property type="match status" value="1"/>
</dbReference>
<dbReference type="SMART" id="SM00382">
    <property type="entry name" value="AAA"/>
    <property type="match status" value="1"/>
</dbReference>
<evidence type="ECO:0000313" key="13">
    <source>
        <dbReference type="Proteomes" id="UP000800092"/>
    </source>
</evidence>
<dbReference type="InterPro" id="IPR003439">
    <property type="entry name" value="ABC_transporter-like_ATP-bd"/>
</dbReference>
<dbReference type="GO" id="GO:0042626">
    <property type="term" value="F:ATPase-coupled transmembrane transporter activity"/>
    <property type="evidence" value="ECO:0007669"/>
    <property type="project" value="TreeGrafter"/>
</dbReference>
<dbReference type="PROSITE" id="PS00211">
    <property type="entry name" value="ABC_TRANSPORTER_1"/>
    <property type="match status" value="1"/>
</dbReference>
<reference evidence="12" key="1">
    <citation type="journal article" date="2020" name="Stud. Mycol.">
        <title>101 Dothideomycetes genomes: a test case for predicting lifestyles and emergence of pathogens.</title>
        <authorList>
            <person name="Haridas S."/>
            <person name="Albert R."/>
            <person name="Binder M."/>
            <person name="Bloem J."/>
            <person name="Labutti K."/>
            <person name="Salamov A."/>
            <person name="Andreopoulos B."/>
            <person name="Baker S."/>
            <person name="Barry K."/>
            <person name="Bills G."/>
            <person name="Bluhm B."/>
            <person name="Cannon C."/>
            <person name="Castanera R."/>
            <person name="Culley D."/>
            <person name="Daum C."/>
            <person name="Ezra D."/>
            <person name="Gonzalez J."/>
            <person name="Henrissat B."/>
            <person name="Kuo A."/>
            <person name="Liang C."/>
            <person name="Lipzen A."/>
            <person name="Lutzoni F."/>
            <person name="Magnuson J."/>
            <person name="Mondo S."/>
            <person name="Nolan M."/>
            <person name="Ohm R."/>
            <person name="Pangilinan J."/>
            <person name="Park H.-J."/>
            <person name="Ramirez L."/>
            <person name="Alfaro M."/>
            <person name="Sun H."/>
            <person name="Tritt A."/>
            <person name="Yoshinaga Y."/>
            <person name="Zwiers L.-H."/>
            <person name="Turgeon B."/>
            <person name="Goodwin S."/>
            <person name="Spatafora J."/>
            <person name="Crous P."/>
            <person name="Grigoriev I."/>
        </authorList>
    </citation>
    <scope>NUCLEOTIDE SEQUENCE</scope>
    <source>
        <strain evidence="12">Tuck. ex Michener</strain>
    </source>
</reference>
<keyword evidence="12" id="KW-0378">Hydrolase</keyword>
<keyword evidence="13" id="KW-1185">Reference proteome</keyword>
<comment type="similarity">
    <text evidence="8">Belongs to the ABC transporter superfamily. ABCB family. Heavy Metal importer (TC 3.A.1.210) subfamily.</text>
</comment>
<gene>
    <name evidence="12" type="ORF">EV356DRAFT_497597</name>
</gene>
<dbReference type="PANTHER" id="PTHR24221:SF654">
    <property type="entry name" value="ATP-BINDING CASSETTE SUB-FAMILY B MEMBER 6"/>
    <property type="match status" value="1"/>
</dbReference>
<dbReference type="PANTHER" id="PTHR24221">
    <property type="entry name" value="ATP-BINDING CASSETTE SUB-FAMILY B"/>
    <property type="match status" value="1"/>
</dbReference>
<feature type="signal peptide" evidence="10">
    <location>
        <begin position="1"/>
        <end position="24"/>
    </location>
</feature>
<evidence type="ECO:0000259" key="11">
    <source>
        <dbReference type="PROSITE" id="PS50893"/>
    </source>
</evidence>
<evidence type="ECO:0000256" key="2">
    <source>
        <dbReference type="ARBA" id="ARBA00022448"/>
    </source>
</evidence>
<evidence type="ECO:0000256" key="5">
    <source>
        <dbReference type="ARBA" id="ARBA00022840"/>
    </source>
</evidence>
<sequence>MLSLFAHLGLVAACLLVVHRILNGLNTAGDFILIVQHWQSIQRPLKYLASTYKYIRRDLTDLERFFNLMLTKQTVTDKAVANPLEFKKGQVEFLGVDFFYKPDKVILKDLNFVAEAGKTIALVGETGGGKSTIIKLLPRSYDVCNGSITIDGQDLRDVTQESLRDVFGIVPQNARLFNKSIMDNIRYGRLDATDEEVYDACRAAAIHDKIMTFTKGYQSKVGEGGVKLSGGELQRISIARTIIKQPKIVLLDEATSAVDTETEKKIQEGLKKLCAGRTTFIVAHRLSTIMHADLILVIDNGQIIERGTHDALIGRGGKYAKLVKRQFGRGQLSGSSTNPSAQESQSEGDEPASDDD</sequence>
<dbReference type="GO" id="GO:0005524">
    <property type="term" value="F:ATP binding"/>
    <property type="evidence" value="ECO:0007669"/>
    <property type="project" value="UniProtKB-KW"/>
</dbReference>
<keyword evidence="6" id="KW-1133">Transmembrane helix</keyword>
<keyword evidence="7" id="KW-0472">Membrane</keyword>
<dbReference type="InterPro" id="IPR027417">
    <property type="entry name" value="P-loop_NTPase"/>
</dbReference>
<dbReference type="Pfam" id="PF00005">
    <property type="entry name" value="ABC_tran"/>
    <property type="match status" value="1"/>
</dbReference>
<keyword evidence="3" id="KW-0812">Transmembrane</keyword>
<evidence type="ECO:0000256" key="9">
    <source>
        <dbReference type="SAM" id="MobiDB-lite"/>
    </source>
</evidence>
<dbReference type="AlphaFoldDB" id="A0A6A6HGY1"/>
<dbReference type="PROSITE" id="PS50893">
    <property type="entry name" value="ABC_TRANSPORTER_2"/>
    <property type="match status" value="1"/>
</dbReference>
<evidence type="ECO:0000256" key="3">
    <source>
        <dbReference type="ARBA" id="ARBA00022692"/>
    </source>
</evidence>
<accession>A0A6A6HGY1</accession>
<evidence type="ECO:0000256" key="7">
    <source>
        <dbReference type="ARBA" id="ARBA00023136"/>
    </source>
</evidence>
<dbReference type="Proteomes" id="UP000800092">
    <property type="component" value="Unassembled WGS sequence"/>
</dbReference>
<feature type="region of interest" description="Disordered" evidence="9">
    <location>
        <begin position="330"/>
        <end position="356"/>
    </location>
</feature>
<keyword evidence="10" id="KW-0732">Signal</keyword>
<keyword evidence="5" id="KW-0067">ATP-binding</keyword>
<protein>
    <submittedName>
        <fullName evidence="12">P-loop containing nucleoside triphosphate hydrolase protein</fullName>
    </submittedName>
</protein>
<dbReference type="GO" id="GO:0016020">
    <property type="term" value="C:membrane"/>
    <property type="evidence" value="ECO:0007669"/>
    <property type="project" value="UniProtKB-SubCell"/>
</dbReference>
<evidence type="ECO:0000256" key="6">
    <source>
        <dbReference type="ARBA" id="ARBA00022989"/>
    </source>
</evidence>
<dbReference type="SUPFAM" id="SSF90123">
    <property type="entry name" value="ABC transporter transmembrane region"/>
    <property type="match status" value="1"/>
</dbReference>
<dbReference type="FunFam" id="3.40.50.300:FF:000287">
    <property type="entry name" value="Multidrug ABC transporter ATP-binding protein"/>
    <property type="match status" value="1"/>
</dbReference>
<dbReference type="InterPro" id="IPR036640">
    <property type="entry name" value="ABC1_TM_sf"/>
</dbReference>
<proteinExistence type="inferred from homology"/>
<evidence type="ECO:0000256" key="1">
    <source>
        <dbReference type="ARBA" id="ARBA00004141"/>
    </source>
</evidence>
<name>A0A6A6HGY1_VIRVR</name>
<dbReference type="EMBL" id="ML991783">
    <property type="protein sequence ID" value="KAF2236720.1"/>
    <property type="molecule type" value="Genomic_DNA"/>
</dbReference>
<evidence type="ECO:0000256" key="4">
    <source>
        <dbReference type="ARBA" id="ARBA00022741"/>
    </source>
</evidence>
<dbReference type="InterPro" id="IPR039421">
    <property type="entry name" value="Type_1_exporter"/>
</dbReference>
<feature type="domain" description="ABC transporter" evidence="11">
    <location>
        <begin position="91"/>
        <end position="325"/>
    </location>
</feature>
<dbReference type="OrthoDB" id="6500128at2759"/>
<keyword evidence="2" id="KW-0813">Transport</keyword>
<organism evidence="12 13">
    <name type="scientific">Viridothelium virens</name>
    <name type="common">Speckled blister lichen</name>
    <name type="synonym">Trypethelium virens</name>
    <dbReference type="NCBI Taxonomy" id="1048519"/>
    <lineage>
        <taxon>Eukaryota</taxon>
        <taxon>Fungi</taxon>
        <taxon>Dikarya</taxon>
        <taxon>Ascomycota</taxon>
        <taxon>Pezizomycotina</taxon>
        <taxon>Dothideomycetes</taxon>
        <taxon>Dothideomycetes incertae sedis</taxon>
        <taxon>Trypetheliales</taxon>
        <taxon>Trypetheliaceae</taxon>
        <taxon>Viridothelium</taxon>
    </lineage>
</organism>
<evidence type="ECO:0000313" key="12">
    <source>
        <dbReference type="EMBL" id="KAF2236720.1"/>
    </source>
</evidence>
<evidence type="ECO:0000256" key="8">
    <source>
        <dbReference type="ARBA" id="ARBA00024363"/>
    </source>
</evidence>